<sequence length="672" mass="71916">MKSIKKKVFGILASMAMVLSLFVLPISVNAANENAAKIGNQEYATLRDALSNAQDGQTIVLLNDIKEDLTIGQDKNFTLDLNGHTITNVSNHTITNNGNLTIVGNGTIDNVSHGKAAIQNEVGATMTLNGGTYTRSQEKGTSPDDSGSNSYYNIVNHGTMTINNGVTVKQNGHYSSMVENGWYNGNQNTSKTPSVLTINGGTFTGGLNTIKNDDYGQLTINDGTIKNVSQSALLNWNEASIHGGNFTSETGIVLMNGRLDNVMDKGILNITGGQFISKVNKDIIAKMSGGQDDSLKYITITGGTFSSDVEAYVAKNYTLHKKDGQYVVAPSVKEIELSTNQVSLEVGGSFELKADLTPATALDTVVWSSDNKAVATVDQNGNIKAVAPGKATITATAGDQSAKCEVTVYKVESKVEVPSLDTSKPVDEVKVGITDESSQDNLSNTLTSIVGNIADGEKVTSVSEETAEKIAEAIDNGQVISTEVQVENMKAENVTTADKTLVEKAIDKNANVGQYFDISIVVKAENKELGNITKLDDQLTFTVAIPEELKKENREFSIVRVHEGKAEKLDTVENKDGTLTFKTDKFSTYALVYVDSVDDDTPTPTPNPNPTPNPEGTNKKPEQTQTTTTPTTESDKTVKTDDNSNTVLYGLMITISVVGAGIVVLAKKEKNY</sequence>
<gene>
    <name evidence="5" type="ORF">NMU03_02350</name>
</gene>
<keyword evidence="2" id="KW-1133">Transmembrane helix</keyword>
<feature type="region of interest" description="Disordered" evidence="1">
    <location>
        <begin position="597"/>
        <end position="642"/>
    </location>
</feature>
<protein>
    <submittedName>
        <fullName evidence="5">Ig-like domain-containing protein</fullName>
    </submittedName>
</protein>
<feature type="signal peptide" evidence="3">
    <location>
        <begin position="1"/>
        <end position="30"/>
    </location>
</feature>
<feature type="chain" id="PRO_5045346569" evidence="3">
    <location>
        <begin position="31"/>
        <end position="672"/>
    </location>
</feature>
<feature type="compositionally biased region" description="Low complexity" evidence="1">
    <location>
        <begin position="623"/>
        <end position="632"/>
    </location>
</feature>
<dbReference type="InterPro" id="IPR003343">
    <property type="entry name" value="Big_2"/>
</dbReference>
<keyword evidence="3" id="KW-0732">Signal</keyword>
<feature type="compositionally biased region" description="Pro residues" evidence="1">
    <location>
        <begin position="603"/>
        <end position="613"/>
    </location>
</feature>
<proteinExistence type="predicted"/>
<dbReference type="SUPFAM" id="SSF49373">
    <property type="entry name" value="Invasin/intimin cell-adhesion fragments"/>
    <property type="match status" value="1"/>
</dbReference>
<evidence type="ECO:0000313" key="5">
    <source>
        <dbReference type="EMBL" id="UTY39678.1"/>
    </source>
</evidence>
<evidence type="ECO:0000256" key="2">
    <source>
        <dbReference type="SAM" id="Phobius"/>
    </source>
</evidence>
<evidence type="ECO:0000256" key="1">
    <source>
        <dbReference type="SAM" id="MobiDB-lite"/>
    </source>
</evidence>
<evidence type="ECO:0000256" key="3">
    <source>
        <dbReference type="SAM" id="SignalP"/>
    </source>
</evidence>
<keyword evidence="2" id="KW-0472">Membrane</keyword>
<dbReference type="RefSeq" id="WP_290140978.1">
    <property type="nucleotide sequence ID" value="NZ_CP101620.1"/>
</dbReference>
<keyword evidence="6" id="KW-1185">Reference proteome</keyword>
<keyword evidence="2" id="KW-0812">Transmembrane</keyword>
<accession>A0ABY5I4M5</accession>
<name>A0ABY5I4M5_9FIRM</name>
<dbReference type="InterPro" id="IPR008964">
    <property type="entry name" value="Invasin/intimin_cell_adhesion"/>
</dbReference>
<feature type="compositionally biased region" description="Basic and acidic residues" evidence="1">
    <location>
        <begin position="633"/>
        <end position="642"/>
    </location>
</feature>
<dbReference type="Proteomes" id="UP001060112">
    <property type="component" value="Chromosome"/>
</dbReference>
<organism evidence="5 6">
    <name type="scientific">Allocoprobacillus halotolerans</name>
    <dbReference type="NCBI Taxonomy" id="2944914"/>
    <lineage>
        <taxon>Bacteria</taxon>
        <taxon>Bacillati</taxon>
        <taxon>Bacillota</taxon>
        <taxon>Erysipelotrichia</taxon>
        <taxon>Erysipelotrichales</taxon>
        <taxon>Erysipelotrichaceae</taxon>
        <taxon>Allocoprobacillus</taxon>
    </lineage>
</organism>
<dbReference type="Gene3D" id="2.60.40.1080">
    <property type="match status" value="1"/>
</dbReference>
<dbReference type="EMBL" id="CP101620">
    <property type="protein sequence ID" value="UTY39678.1"/>
    <property type="molecule type" value="Genomic_DNA"/>
</dbReference>
<evidence type="ECO:0000313" key="6">
    <source>
        <dbReference type="Proteomes" id="UP001060112"/>
    </source>
</evidence>
<feature type="domain" description="BIG2" evidence="4">
    <location>
        <begin position="331"/>
        <end position="407"/>
    </location>
</feature>
<feature type="transmembrane region" description="Helical" evidence="2">
    <location>
        <begin position="647"/>
        <end position="666"/>
    </location>
</feature>
<reference evidence="5" key="1">
    <citation type="submission" date="2022-07" db="EMBL/GenBank/DDBJ databases">
        <title>Faecal culturing of patients with breast cancer.</title>
        <authorList>
            <person name="Teng N.M.Y."/>
            <person name="Kiu R."/>
            <person name="Evans R."/>
            <person name="Baker D.J."/>
            <person name="Zenner C."/>
            <person name="Robinson S.D."/>
            <person name="Hall L.J."/>
        </authorList>
    </citation>
    <scope>NUCLEOTIDE SEQUENCE</scope>
    <source>
        <strain evidence="5">LH1062</strain>
    </source>
</reference>
<dbReference type="Pfam" id="PF02368">
    <property type="entry name" value="Big_2"/>
    <property type="match status" value="1"/>
</dbReference>
<evidence type="ECO:0000259" key="4">
    <source>
        <dbReference type="SMART" id="SM00635"/>
    </source>
</evidence>
<dbReference type="SMART" id="SM00635">
    <property type="entry name" value="BID_2"/>
    <property type="match status" value="1"/>
</dbReference>